<dbReference type="OrthoDB" id="333176at2759"/>
<evidence type="ECO:0000313" key="4">
    <source>
        <dbReference type="Proteomes" id="UP000266673"/>
    </source>
</evidence>
<gene>
    <name evidence="3" type="ORF">C2G38_2213724</name>
</gene>
<organism evidence="3 4">
    <name type="scientific">Gigaspora rosea</name>
    <dbReference type="NCBI Taxonomy" id="44941"/>
    <lineage>
        <taxon>Eukaryota</taxon>
        <taxon>Fungi</taxon>
        <taxon>Fungi incertae sedis</taxon>
        <taxon>Mucoromycota</taxon>
        <taxon>Glomeromycotina</taxon>
        <taxon>Glomeromycetes</taxon>
        <taxon>Diversisporales</taxon>
        <taxon>Gigasporaceae</taxon>
        <taxon>Gigaspora</taxon>
    </lineage>
</organism>
<reference evidence="3 4" key="1">
    <citation type="submission" date="2018-06" db="EMBL/GenBank/DDBJ databases">
        <title>Comparative genomics reveals the genomic features of Rhizophagus irregularis, R. cerebriforme, R. diaphanum and Gigaspora rosea, and their symbiotic lifestyle signature.</title>
        <authorList>
            <person name="Morin E."/>
            <person name="San Clemente H."/>
            <person name="Chen E.C.H."/>
            <person name="De La Providencia I."/>
            <person name="Hainaut M."/>
            <person name="Kuo A."/>
            <person name="Kohler A."/>
            <person name="Murat C."/>
            <person name="Tang N."/>
            <person name="Roy S."/>
            <person name="Loubradou J."/>
            <person name="Henrissat B."/>
            <person name="Grigoriev I.V."/>
            <person name="Corradi N."/>
            <person name="Roux C."/>
            <person name="Martin F.M."/>
        </authorList>
    </citation>
    <scope>NUCLEOTIDE SEQUENCE [LARGE SCALE GENOMIC DNA]</scope>
    <source>
        <strain evidence="3 4">DAOM 194757</strain>
    </source>
</reference>
<protein>
    <submittedName>
        <fullName evidence="3">Coiled-coil domain-containing protein</fullName>
    </submittedName>
</protein>
<dbReference type="Pfam" id="PF09747">
    <property type="entry name" value="CCD97-like_C"/>
    <property type="match status" value="1"/>
</dbReference>
<evidence type="ECO:0000259" key="2">
    <source>
        <dbReference type="Pfam" id="PF09747"/>
    </source>
</evidence>
<evidence type="ECO:0000256" key="1">
    <source>
        <dbReference type="SAM" id="MobiDB-lite"/>
    </source>
</evidence>
<dbReference type="STRING" id="44941.A0A397UKL5"/>
<dbReference type="InterPro" id="IPR018613">
    <property type="entry name" value="Ccdc97-like"/>
</dbReference>
<feature type="domain" description="CCD97-like C-terminal" evidence="2">
    <location>
        <begin position="42"/>
        <end position="251"/>
    </location>
</feature>
<dbReference type="PANTHER" id="PTHR31840">
    <property type="entry name" value="COILED-COIL DOMAIN-CONTAINING PROTEIN 97"/>
    <property type="match status" value="1"/>
</dbReference>
<keyword evidence="4" id="KW-1185">Reference proteome</keyword>
<evidence type="ECO:0000313" key="3">
    <source>
        <dbReference type="EMBL" id="RIB07686.1"/>
    </source>
</evidence>
<dbReference type="PANTHER" id="PTHR31840:SF1">
    <property type="entry name" value="COILED-COIL DOMAIN-CONTAINING PROTEIN 97"/>
    <property type="match status" value="1"/>
</dbReference>
<feature type="region of interest" description="Disordered" evidence="1">
    <location>
        <begin position="182"/>
        <end position="201"/>
    </location>
</feature>
<dbReference type="AlphaFoldDB" id="A0A397UKL5"/>
<dbReference type="EMBL" id="QKWP01001617">
    <property type="protein sequence ID" value="RIB07686.1"/>
    <property type="molecule type" value="Genomic_DNA"/>
</dbReference>
<comment type="caution">
    <text evidence="3">The sequence shown here is derived from an EMBL/GenBank/DDBJ whole genome shotgun (WGS) entry which is preliminary data.</text>
</comment>
<accession>A0A397UKL5</accession>
<dbReference type="InterPro" id="IPR040233">
    <property type="entry name" value="CCD97-like_C"/>
</dbReference>
<dbReference type="Proteomes" id="UP000266673">
    <property type="component" value="Unassembled WGS sequence"/>
</dbReference>
<proteinExistence type="predicted"/>
<sequence length="275" mass="32444">MKENISKVHFKTLKANEIEQSDDEKLRIMRQTLDDPALFLSKRYKYLITKLDDTSNFSDEAMERREPLLYEDYVGQYITQEERYPPFADNVDLVDRILYDIDENYIHERLEQERRVRDEQFEEEEDEDDDYEELSLKADRDSEMTKDIDKLSVQKEKCTNTESDQSNTTMMIDNLPENGSISINATNDIEGGQQNSTSKNIQISEEEKKQLRADLVDIMRERFFSGKDPDFDYDAVDFNEEYDDLDIEEQEIHGTKPLIFEDPDDLNNGTGILDY</sequence>
<name>A0A397UKL5_9GLOM</name>